<proteinExistence type="predicted"/>
<comment type="caution">
    <text evidence="3">The sequence shown here is derived from an EMBL/GenBank/DDBJ whole genome shotgun (WGS) entry which is preliminary data.</text>
</comment>
<dbReference type="InterPro" id="IPR024370">
    <property type="entry name" value="PBP_domain"/>
</dbReference>
<dbReference type="PANTHER" id="PTHR30570">
    <property type="entry name" value="PERIPLASMIC PHOSPHATE BINDING COMPONENT OF PHOSPHATE ABC TRANSPORTER"/>
    <property type="match status" value="1"/>
</dbReference>
<evidence type="ECO:0000313" key="3">
    <source>
        <dbReference type="EMBL" id="KUG25104.1"/>
    </source>
</evidence>
<dbReference type="Gene3D" id="3.40.190.10">
    <property type="entry name" value="Periplasmic binding protein-like II"/>
    <property type="match status" value="1"/>
</dbReference>
<feature type="domain" description="PBP" evidence="2">
    <location>
        <begin position="2"/>
        <end position="157"/>
    </location>
</feature>
<dbReference type="AlphaFoldDB" id="A0A0W8FW54"/>
<keyword evidence="1" id="KW-0732">Signal</keyword>
<reference evidence="3" key="1">
    <citation type="journal article" date="2015" name="Proc. Natl. Acad. Sci. U.S.A.">
        <title>Networks of energetic and metabolic interactions define dynamics in microbial communities.</title>
        <authorList>
            <person name="Embree M."/>
            <person name="Liu J.K."/>
            <person name="Al-Bassam M.M."/>
            <person name="Zengler K."/>
        </authorList>
    </citation>
    <scope>NUCLEOTIDE SEQUENCE</scope>
</reference>
<gene>
    <name evidence="3" type="ORF">ASZ90_005074</name>
</gene>
<dbReference type="SUPFAM" id="SSF53850">
    <property type="entry name" value="Periplasmic binding protein-like II"/>
    <property type="match status" value="1"/>
</dbReference>
<dbReference type="InterPro" id="IPR050811">
    <property type="entry name" value="Phosphate_ABC_transporter"/>
</dbReference>
<evidence type="ECO:0000259" key="2">
    <source>
        <dbReference type="Pfam" id="PF12849"/>
    </source>
</evidence>
<dbReference type="EMBL" id="LNQE01000770">
    <property type="protein sequence ID" value="KUG25104.1"/>
    <property type="molecule type" value="Genomic_DNA"/>
</dbReference>
<dbReference type="Pfam" id="PF12849">
    <property type="entry name" value="PBP_like_2"/>
    <property type="match status" value="1"/>
</dbReference>
<name>A0A0W8FW54_9ZZZZ</name>
<sequence length="175" mass="19774">MYYLIAKDALSVYVNENNPIKNFTLEELEKIFSCEIKSWKELGGGDISIQTVIRPPNSGTHIYFREHILEEKNYCQSAVVLPTTESIIDYINKNENAIGYGGIGYKEGITLAKVNGIEASIETARNDTYPITRYLHFFTSNTPSGVVKDFIVWVLSPNGQKIIKNSGYITLWELP</sequence>
<dbReference type="PANTHER" id="PTHR30570:SF1">
    <property type="entry name" value="PHOSPHATE-BINDING PROTEIN PSTS"/>
    <property type="match status" value="1"/>
</dbReference>
<accession>A0A0W8FW54</accession>
<organism evidence="3">
    <name type="scientific">hydrocarbon metagenome</name>
    <dbReference type="NCBI Taxonomy" id="938273"/>
    <lineage>
        <taxon>unclassified sequences</taxon>
        <taxon>metagenomes</taxon>
        <taxon>ecological metagenomes</taxon>
    </lineage>
</organism>
<evidence type="ECO:0000256" key="1">
    <source>
        <dbReference type="ARBA" id="ARBA00022729"/>
    </source>
</evidence>
<protein>
    <submittedName>
        <fullName evidence="3">Phosphate abc transporter</fullName>
    </submittedName>
</protein>